<dbReference type="Pfam" id="PF24049">
    <property type="entry name" value="YOMG_N"/>
    <property type="match status" value="1"/>
</dbReference>
<gene>
    <name evidence="4" type="ORF">DN757_02300</name>
</gene>
<dbReference type="InterPro" id="IPR010572">
    <property type="entry name" value="Tail_dom"/>
</dbReference>
<dbReference type="AlphaFoldDB" id="A0A2W6PH51"/>
<proteinExistence type="predicted"/>
<dbReference type="EMBL" id="QKWW01000006">
    <property type="protein sequence ID" value="PZT57506.1"/>
    <property type="molecule type" value="Genomic_DNA"/>
</dbReference>
<feature type="domain" description="YOMG-like N-terminal" evidence="3">
    <location>
        <begin position="18"/>
        <end position="106"/>
    </location>
</feature>
<organism evidence="4 5">
    <name type="scientific">Paenibacillus silvae</name>
    <dbReference type="NCBI Taxonomy" id="1325358"/>
    <lineage>
        <taxon>Bacteria</taxon>
        <taxon>Bacillati</taxon>
        <taxon>Bacillota</taxon>
        <taxon>Bacilli</taxon>
        <taxon>Bacillales</taxon>
        <taxon>Paenibacillaceae</taxon>
        <taxon>Paenibacillus</taxon>
    </lineage>
</organism>
<reference evidence="4 5" key="1">
    <citation type="submission" date="2018-06" db="EMBL/GenBank/DDBJ databases">
        <title>Isolation of heavy metals resistant Paenibacillus silvae NC2 from Gold-Copper mine in ZiJin, China.</title>
        <authorList>
            <person name="Xu J."/>
            <person name="Mazhar H.S."/>
            <person name="Rensing C."/>
        </authorList>
    </citation>
    <scope>NUCLEOTIDE SEQUENCE [LARGE SCALE GENOMIC DNA]</scope>
    <source>
        <strain evidence="4 5">NC2</strain>
    </source>
</reference>
<feature type="domain" description="Tail spike" evidence="2">
    <location>
        <begin position="112"/>
        <end position="254"/>
    </location>
</feature>
<evidence type="ECO:0000313" key="4">
    <source>
        <dbReference type="EMBL" id="PZT57506.1"/>
    </source>
</evidence>
<dbReference type="Proteomes" id="UP000249204">
    <property type="component" value="Unassembled WGS sequence"/>
</dbReference>
<keyword evidence="1" id="KW-0175">Coiled coil</keyword>
<evidence type="ECO:0000256" key="1">
    <source>
        <dbReference type="SAM" id="Coils"/>
    </source>
</evidence>
<sequence>MLGEIDRNIKPIQPQYFLAKPNREIISKLSEIFNDGIDVKLNDVSELSFSLPYFIDKHHKLKPNKNVELIKERYLIKVVTGIKIEWFIVNDISDNLDDSDVMNVKCYSLVRELSDKLIKSYEVESYGADKVIEDMLRLGNTIWNIDYIDADFKVSYRSFEFPSSTVLEAIYSIAEVYNAIVTFDTDTRTLSMTKPELTGINMGWTVSFGKLMKSMSRNRSSEEMVTRLSASGKDGLGIQKVNPTGQNYIENYGYWIYPFKRDVNKTVISSSHWMSDSLCHALLDYEALVESKTGLFKQYLEELQGYETQLNQLKIDLNKLQQDEKVVQEVTLAQQFGDKMFFEKYSHSGSTSRTFKLNNGYNYAAMIKVDSSSGVTVALNGSVKSVTSGRWVMLGKLNNLETATITVNGSSTGVFMQVATISIEEYQMAGNDNAIVERYSLDNKENQINLKQIEVNNKLAQITDVQNRTKALQVLLDSENNFTNEQLQELNYFVIEREFNDDVYIDEQDLYDAALEKFKELQVPQLAVEIDIVNFLEIIEEQRNWKKLNLGDFVNVKYEPLGIELTARISEISYDFGGSSIKLTLSNAKNVNDESTRLEKFLKDTKNTSVVVDTSKTKWGQAVVDSSEMSKLFDNFWNKITNEINMASNEFVTLDRTGLTIIDPNDPLRFLRGTHGALALTRSGGLKYESCLTADGLIAEQVLGKLILGSRVVVGDTTGVFTIEGSKLMIDDRCGRPVLRLGLTSEQPDVFGLHVNRYASSNCNDRTITNISGIDNGRGFYIDKIRNGITSNVFGLSQEGDLRLRVGDNNEIMLLTSEGLSLGADSFSVSPFRVDFNGNMWAKNAFIENSTVKDSDLIGNRITLRDAGGVFKMWPSQGLWAGLISEGAENFADAAFSVDMEGNLKAHKAKFYGKAGDILFDTDAGYLDMDKLDIINVGKLMAEMLEVNTILADDGYINNLTVNRLKTIGKDANVGQYIDYIDIQDNFQRYITAQVSAKEQAKDSRNRLLYWQDSEKRILTTEDTGIIAYSYTLPEATMKIKRETTFLGSGDAAQPVEKIGTGDGGPDDRAKMINTKYNGGYKQEYKASNTARLRSVDLADDGILIKSDGGDINITMDSFNVLAKKSVKIGVESGSFIEIAQNGDININSTRNVKINGTRIDLN</sequence>
<protein>
    <submittedName>
        <fullName evidence="4">Uncharacterized protein</fullName>
    </submittedName>
</protein>
<dbReference type="InterPro" id="IPR057796">
    <property type="entry name" value="YOMG-like_N"/>
</dbReference>
<name>A0A2W6PH51_9BACL</name>
<feature type="domain" description="Tail spike" evidence="2">
    <location>
        <begin position="488"/>
        <end position="589"/>
    </location>
</feature>
<comment type="caution">
    <text evidence="4">The sequence shown here is derived from an EMBL/GenBank/DDBJ whole genome shotgun (WGS) entry which is preliminary data.</text>
</comment>
<accession>A0A2W6PH51</accession>
<evidence type="ECO:0000259" key="2">
    <source>
        <dbReference type="Pfam" id="PF06605"/>
    </source>
</evidence>
<dbReference type="RefSeq" id="WP_111268657.1">
    <property type="nucleotide sequence ID" value="NZ_QKWW01000006.1"/>
</dbReference>
<feature type="coiled-coil region" evidence="1">
    <location>
        <begin position="296"/>
        <end position="330"/>
    </location>
</feature>
<evidence type="ECO:0000259" key="3">
    <source>
        <dbReference type="Pfam" id="PF24049"/>
    </source>
</evidence>
<dbReference type="Pfam" id="PF06605">
    <property type="entry name" value="Prophage_tail"/>
    <property type="match status" value="2"/>
</dbReference>
<evidence type="ECO:0000313" key="5">
    <source>
        <dbReference type="Proteomes" id="UP000249204"/>
    </source>
</evidence>